<feature type="DNA-binding region" description="H-T-H motif" evidence="4">
    <location>
        <begin position="33"/>
        <end position="52"/>
    </location>
</feature>
<dbReference type="SUPFAM" id="SSF46689">
    <property type="entry name" value="Homeodomain-like"/>
    <property type="match status" value="1"/>
</dbReference>
<dbReference type="InterPro" id="IPR036271">
    <property type="entry name" value="Tet_transcr_reg_TetR-rel_C_sf"/>
</dbReference>
<dbReference type="EMBL" id="AQOB01000015">
    <property type="protein sequence ID" value="EOQ35481.1"/>
    <property type="molecule type" value="Genomic_DNA"/>
</dbReference>
<keyword evidence="7" id="KW-1185">Reference proteome</keyword>
<dbReference type="Pfam" id="PF00440">
    <property type="entry name" value="TetR_N"/>
    <property type="match status" value="1"/>
</dbReference>
<dbReference type="Gene3D" id="1.10.357.10">
    <property type="entry name" value="Tetracycline Repressor, domain 2"/>
    <property type="match status" value="1"/>
</dbReference>
<name>R8VTB3_9FIRM</name>
<evidence type="ECO:0000256" key="1">
    <source>
        <dbReference type="ARBA" id="ARBA00023015"/>
    </source>
</evidence>
<keyword evidence="2 4" id="KW-0238">DNA-binding</keyword>
<dbReference type="InterPro" id="IPR001647">
    <property type="entry name" value="HTH_TetR"/>
</dbReference>
<dbReference type="GO" id="GO:0000976">
    <property type="term" value="F:transcription cis-regulatory region binding"/>
    <property type="evidence" value="ECO:0007669"/>
    <property type="project" value="TreeGrafter"/>
</dbReference>
<keyword evidence="3" id="KW-0804">Transcription</keyword>
<reference evidence="6 7" key="1">
    <citation type="submission" date="2013-01" db="EMBL/GenBank/DDBJ databases">
        <title>The Genome Sequence of Butyricicoccus pullicaecorum 1.2.</title>
        <authorList>
            <consortium name="The Broad Institute Genome Sequencing Platform"/>
            <person name="Earl A."/>
            <person name="Ward D."/>
            <person name="Feldgarden M."/>
            <person name="Gevers D."/>
            <person name="Van Immerseel F."/>
            <person name="Eeckhaut V."/>
            <person name="Walker B."/>
            <person name="Young S.K."/>
            <person name="Zeng Q."/>
            <person name="Gargeya S."/>
            <person name="Fitzgerald M."/>
            <person name="Haas B."/>
            <person name="Abouelleil A."/>
            <person name="Alvarado L."/>
            <person name="Arachchi H.M."/>
            <person name="Berlin A.M."/>
            <person name="Chapman S.B."/>
            <person name="Dewar J."/>
            <person name="Goldberg J."/>
            <person name="Griggs A."/>
            <person name="Gujja S."/>
            <person name="Hansen M."/>
            <person name="Howarth C."/>
            <person name="Imamovic A."/>
            <person name="Larimer J."/>
            <person name="McCowan C."/>
            <person name="Murphy C."/>
            <person name="Neiman D."/>
            <person name="Pearson M."/>
            <person name="Priest M."/>
            <person name="Roberts A."/>
            <person name="Saif S."/>
            <person name="Shea T."/>
            <person name="Sisk P."/>
            <person name="Sykes S."/>
            <person name="Wortman J."/>
            <person name="Nusbaum C."/>
            <person name="Birren B."/>
        </authorList>
    </citation>
    <scope>NUCLEOTIDE SEQUENCE [LARGE SCALE GENOMIC DNA]</scope>
    <source>
        <strain evidence="6 7">1.2</strain>
    </source>
</reference>
<dbReference type="InterPro" id="IPR009057">
    <property type="entry name" value="Homeodomain-like_sf"/>
</dbReference>
<dbReference type="PATRIC" id="fig|1203606.4.peg.2902"/>
<evidence type="ECO:0000256" key="4">
    <source>
        <dbReference type="PROSITE-ProRule" id="PRU00335"/>
    </source>
</evidence>
<dbReference type="AlphaFoldDB" id="R8VTB3"/>
<dbReference type="PANTHER" id="PTHR30055">
    <property type="entry name" value="HTH-TYPE TRANSCRIPTIONAL REGULATOR RUTR"/>
    <property type="match status" value="1"/>
</dbReference>
<comment type="caution">
    <text evidence="6">The sequence shown here is derived from an EMBL/GenBank/DDBJ whole genome shotgun (WGS) entry which is preliminary data.</text>
</comment>
<gene>
    <name evidence="6" type="ORF">HMPREF1526_02948</name>
</gene>
<dbReference type="PANTHER" id="PTHR30055:SF234">
    <property type="entry name" value="HTH-TYPE TRANSCRIPTIONAL REGULATOR BETI"/>
    <property type="match status" value="1"/>
</dbReference>
<dbReference type="Proteomes" id="UP000013981">
    <property type="component" value="Unassembled WGS sequence"/>
</dbReference>
<keyword evidence="1" id="KW-0805">Transcription regulation</keyword>
<sequence>MTEEKNDIRGRRRQAILAAAAEEFCRNGFEHARMDAIAVRAGIGKSTIYEYFPSKNALLTAVGEQMAERVFVELSGILHSNIAFRDKMISYMRFLTSVLAQMGQKLLILFREDSSMTFFEEMSHQYAEQQYELLEAEVVRAQQAGELRADIDPIVVATLLASLTSTMFKAREVPLESLVDVLMRGMGA</sequence>
<dbReference type="RefSeq" id="WP_016149034.1">
    <property type="nucleotide sequence ID" value="NZ_KB976105.1"/>
</dbReference>
<accession>R8VTB3</accession>
<feature type="domain" description="HTH tetR-type" evidence="5">
    <location>
        <begin position="10"/>
        <end position="70"/>
    </location>
</feature>
<evidence type="ECO:0000313" key="7">
    <source>
        <dbReference type="Proteomes" id="UP000013981"/>
    </source>
</evidence>
<evidence type="ECO:0000259" key="5">
    <source>
        <dbReference type="PROSITE" id="PS50977"/>
    </source>
</evidence>
<proteinExistence type="predicted"/>
<dbReference type="GO" id="GO:0045892">
    <property type="term" value="P:negative regulation of DNA-templated transcription"/>
    <property type="evidence" value="ECO:0007669"/>
    <property type="project" value="UniProtKB-ARBA"/>
</dbReference>
<dbReference type="InterPro" id="IPR050109">
    <property type="entry name" value="HTH-type_TetR-like_transc_reg"/>
</dbReference>
<dbReference type="GO" id="GO:0003700">
    <property type="term" value="F:DNA-binding transcription factor activity"/>
    <property type="evidence" value="ECO:0007669"/>
    <property type="project" value="TreeGrafter"/>
</dbReference>
<dbReference type="PROSITE" id="PS50977">
    <property type="entry name" value="HTH_TETR_2"/>
    <property type="match status" value="1"/>
</dbReference>
<evidence type="ECO:0000313" key="6">
    <source>
        <dbReference type="EMBL" id="EOQ35481.1"/>
    </source>
</evidence>
<organism evidence="6 7">
    <name type="scientific">Butyricicoccus pullicaecorum 1.2</name>
    <dbReference type="NCBI Taxonomy" id="1203606"/>
    <lineage>
        <taxon>Bacteria</taxon>
        <taxon>Bacillati</taxon>
        <taxon>Bacillota</taxon>
        <taxon>Clostridia</taxon>
        <taxon>Eubacteriales</taxon>
        <taxon>Butyricicoccaceae</taxon>
        <taxon>Butyricicoccus</taxon>
    </lineage>
</organism>
<dbReference type="FunFam" id="1.10.10.60:FF:000141">
    <property type="entry name" value="TetR family transcriptional regulator"/>
    <property type="match status" value="1"/>
</dbReference>
<dbReference type="PRINTS" id="PR00455">
    <property type="entry name" value="HTHTETR"/>
</dbReference>
<evidence type="ECO:0000256" key="3">
    <source>
        <dbReference type="ARBA" id="ARBA00023163"/>
    </source>
</evidence>
<protein>
    <recommendedName>
        <fullName evidence="5">HTH tetR-type domain-containing protein</fullName>
    </recommendedName>
</protein>
<dbReference type="HOGENOM" id="CLU_069356_12_2_9"/>
<evidence type="ECO:0000256" key="2">
    <source>
        <dbReference type="ARBA" id="ARBA00023125"/>
    </source>
</evidence>
<dbReference type="SUPFAM" id="SSF48498">
    <property type="entry name" value="Tetracyclin repressor-like, C-terminal domain"/>
    <property type="match status" value="1"/>
</dbReference>
<dbReference type="eggNOG" id="COG1309">
    <property type="taxonomic scope" value="Bacteria"/>
</dbReference>